<dbReference type="Proteomes" id="UP000681967">
    <property type="component" value="Unassembled WGS sequence"/>
</dbReference>
<protein>
    <submittedName>
        <fullName evidence="1">Uncharacterized protein</fullName>
    </submittedName>
</protein>
<comment type="caution">
    <text evidence="1">The sequence shown here is derived from an EMBL/GenBank/DDBJ whole genome shotgun (WGS) entry which is preliminary data.</text>
</comment>
<evidence type="ECO:0000313" key="2">
    <source>
        <dbReference type="Proteomes" id="UP000681967"/>
    </source>
</evidence>
<accession>A0A8S3EPP2</accession>
<sequence length="127" mass="14309">SLIIMVKNFTGRKTSFIPFRRTKPGIGATNHTTTNGRSTVTRHLTQYAFGACLSGTLVHFSDPTSPVQLNVFTYDENSYTEGKYKKVDEIPNLPLTSVAPMLCTEQKEKKHFVHSTLVTSRHFVYLL</sequence>
<dbReference type="EMBL" id="CAJOBH010230751">
    <property type="protein sequence ID" value="CAF5070575.1"/>
    <property type="molecule type" value="Genomic_DNA"/>
</dbReference>
<reference evidence="1" key="1">
    <citation type="submission" date="2021-02" db="EMBL/GenBank/DDBJ databases">
        <authorList>
            <person name="Nowell W R."/>
        </authorList>
    </citation>
    <scope>NUCLEOTIDE SEQUENCE</scope>
</reference>
<proteinExistence type="predicted"/>
<feature type="non-terminal residue" evidence="1">
    <location>
        <position position="1"/>
    </location>
</feature>
<organism evidence="1 2">
    <name type="scientific">Rotaria magnacalcarata</name>
    <dbReference type="NCBI Taxonomy" id="392030"/>
    <lineage>
        <taxon>Eukaryota</taxon>
        <taxon>Metazoa</taxon>
        <taxon>Spiralia</taxon>
        <taxon>Gnathifera</taxon>
        <taxon>Rotifera</taxon>
        <taxon>Eurotatoria</taxon>
        <taxon>Bdelloidea</taxon>
        <taxon>Philodinida</taxon>
        <taxon>Philodinidae</taxon>
        <taxon>Rotaria</taxon>
    </lineage>
</organism>
<dbReference type="AlphaFoldDB" id="A0A8S3EPP2"/>
<gene>
    <name evidence="1" type="ORF">BYL167_LOCUS60535</name>
</gene>
<evidence type="ECO:0000313" key="1">
    <source>
        <dbReference type="EMBL" id="CAF5070575.1"/>
    </source>
</evidence>
<name>A0A8S3EPP2_9BILA</name>